<keyword evidence="3" id="KW-1185">Reference proteome</keyword>
<name>A0ABS8WW64_DATST</name>
<evidence type="ECO:0000313" key="3">
    <source>
        <dbReference type="Proteomes" id="UP000823775"/>
    </source>
</evidence>
<evidence type="ECO:0000256" key="1">
    <source>
        <dbReference type="SAM" id="MobiDB-lite"/>
    </source>
</evidence>
<gene>
    <name evidence="2" type="ORF">HAX54_003575</name>
</gene>
<evidence type="ECO:0000313" key="2">
    <source>
        <dbReference type="EMBL" id="MCE3215796.1"/>
    </source>
</evidence>
<reference evidence="2 3" key="1">
    <citation type="journal article" date="2021" name="BMC Genomics">
        <title>Datura genome reveals duplications of psychoactive alkaloid biosynthetic genes and high mutation rate following tissue culture.</title>
        <authorList>
            <person name="Rajewski A."/>
            <person name="Carter-House D."/>
            <person name="Stajich J."/>
            <person name="Litt A."/>
        </authorList>
    </citation>
    <scope>NUCLEOTIDE SEQUENCE [LARGE SCALE GENOMIC DNA]</scope>
    <source>
        <strain evidence="2">AR-01</strain>
    </source>
</reference>
<organism evidence="2 3">
    <name type="scientific">Datura stramonium</name>
    <name type="common">Jimsonweed</name>
    <name type="synonym">Common thornapple</name>
    <dbReference type="NCBI Taxonomy" id="4076"/>
    <lineage>
        <taxon>Eukaryota</taxon>
        <taxon>Viridiplantae</taxon>
        <taxon>Streptophyta</taxon>
        <taxon>Embryophyta</taxon>
        <taxon>Tracheophyta</taxon>
        <taxon>Spermatophyta</taxon>
        <taxon>Magnoliopsida</taxon>
        <taxon>eudicotyledons</taxon>
        <taxon>Gunneridae</taxon>
        <taxon>Pentapetalae</taxon>
        <taxon>asterids</taxon>
        <taxon>lamiids</taxon>
        <taxon>Solanales</taxon>
        <taxon>Solanaceae</taxon>
        <taxon>Solanoideae</taxon>
        <taxon>Datureae</taxon>
        <taxon>Datura</taxon>
    </lineage>
</organism>
<sequence>MDHHRLPDFSNNNEALDKADGGVDTLSSLDASSASGEVHHIHAAGQNHSESPKAKALQNKSEQSGWKLQKVHMRLFLFNQCHYYTFNVVSSRCPLSL</sequence>
<protein>
    <submittedName>
        <fullName evidence="2">Uncharacterized protein</fullName>
    </submittedName>
</protein>
<feature type="compositionally biased region" description="Low complexity" evidence="1">
    <location>
        <begin position="24"/>
        <end position="35"/>
    </location>
</feature>
<dbReference type="Proteomes" id="UP000823775">
    <property type="component" value="Unassembled WGS sequence"/>
</dbReference>
<proteinExistence type="predicted"/>
<feature type="region of interest" description="Disordered" evidence="1">
    <location>
        <begin position="1"/>
        <end position="63"/>
    </location>
</feature>
<dbReference type="EMBL" id="JACEIK010011616">
    <property type="protein sequence ID" value="MCE3215796.1"/>
    <property type="molecule type" value="Genomic_DNA"/>
</dbReference>
<accession>A0ABS8WW64</accession>
<comment type="caution">
    <text evidence="2">The sequence shown here is derived from an EMBL/GenBank/DDBJ whole genome shotgun (WGS) entry which is preliminary data.</text>
</comment>